<gene>
    <name evidence="2" type="ordered locus">Celal_0736</name>
</gene>
<evidence type="ECO:0000313" key="3">
    <source>
        <dbReference type="Proteomes" id="UP000008634"/>
    </source>
</evidence>
<proteinExistence type="predicted"/>
<reference evidence="2 3" key="1">
    <citation type="journal article" date="2010" name="Stand. Genomic Sci.">
        <title>Complete genome sequence of Cellulophaga algicola type strain (IC166).</title>
        <authorList>
            <person name="Abt B."/>
            <person name="Lu M."/>
            <person name="Misra M."/>
            <person name="Han C."/>
            <person name="Nolan M."/>
            <person name="Lucas S."/>
            <person name="Hammon N."/>
            <person name="Deshpande S."/>
            <person name="Cheng J.F."/>
            <person name="Tapia R."/>
            <person name="Goodwin L."/>
            <person name="Pitluck S."/>
            <person name="Liolios K."/>
            <person name="Pagani I."/>
            <person name="Ivanova N."/>
            <person name="Mavromatis K."/>
            <person name="Ovchinikova G."/>
            <person name="Pati A."/>
            <person name="Chen A."/>
            <person name="Palaniappan K."/>
            <person name="Land M."/>
            <person name="Hauser L."/>
            <person name="Chang Y.J."/>
            <person name="Jeffries C.D."/>
            <person name="Detter J.C."/>
            <person name="Brambilla E."/>
            <person name="Rohde M."/>
            <person name="Tindall B.J."/>
            <person name="Goker M."/>
            <person name="Woyke T."/>
            <person name="Bristow J."/>
            <person name="Eisen J.A."/>
            <person name="Markowitz V."/>
            <person name="Hugenholtz P."/>
            <person name="Kyrpides N.C."/>
            <person name="Klenk H.P."/>
            <person name="Lapidus A."/>
        </authorList>
    </citation>
    <scope>NUCLEOTIDE SEQUENCE [LARGE SCALE GENOMIC DNA]</scope>
    <source>
        <strain evidence="3">DSM 14237 / IC166 / ACAM 630</strain>
    </source>
</reference>
<dbReference type="InterPro" id="IPR019861">
    <property type="entry name" value="PorP/SprF_Bacteroidetes"/>
</dbReference>
<organism evidence="2 3">
    <name type="scientific">Cellulophaga algicola (strain DSM 14237 / IC166 / ACAM 630)</name>
    <dbReference type="NCBI Taxonomy" id="688270"/>
    <lineage>
        <taxon>Bacteria</taxon>
        <taxon>Pseudomonadati</taxon>
        <taxon>Bacteroidota</taxon>
        <taxon>Flavobacteriia</taxon>
        <taxon>Flavobacteriales</taxon>
        <taxon>Flavobacteriaceae</taxon>
        <taxon>Cellulophaga</taxon>
    </lineage>
</organism>
<protein>
    <submittedName>
        <fullName evidence="2">Membrane protein</fullName>
    </submittedName>
</protein>
<feature type="region of interest" description="Disordered" evidence="1">
    <location>
        <begin position="367"/>
        <end position="389"/>
    </location>
</feature>
<evidence type="ECO:0000313" key="2">
    <source>
        <dbReference type="EMBL" id="ADV48071.1"/>
    </source>
</evidence>
<dbReference type="STRING" id="688270.Celal_0736"/>
<dbReference type="eggNOG" id="COG3064">
    <property type="taxonomic scope" value="Bacteria"/>
</dbReference>
<sequence length="597" mass="67511">MNNVTNISNKITLVLIFIVMMSFQSVIGQEEAAANFGTKTTYHNQLFFNRFLINPTFSLVRENKSYINILHRNQYSTFEDNNQNYFIGFSNKINDHTALGLGVYSQWSGVVQEFGFNANYATSVQLGDKSSLTFGTNVTYFSDGLDRNRVIADENDPQLAQTKKESKIAIQPGVTLSIGKFDFSVYAQDLFKYNQSTNEFLTNFNDKSIKAALQYTHTMGTTRGLFANGRFTPMLQVARNSDNSFTYVGSMVLELPKYGWLQTTFDADYGLSAGFGFNLSDKMSLGYLMEKDVANTEADLGWNHEVSVAYTFKNNKKTLADYVDNSQDSKVDAIIRNYEEQILRLMSAQEKQTKESEIDNAVDDADNAAPVKSNKKGIPKKSRKTIERGAGSSGMAVNDVVEDVNSLAYENSLVLDELIYRLDSLESTRNQEFERRFDDIVRVLKNEIRTASTSGTNNAAYNNPNELIAASKAEIKKTYAINNDHAKKDYKELSIKVLNEADIVGVKTGYYVIANVYKTEKYLNAFMKNLQNRGLNPQKFFNKENGLFYVYLADYEVKQEAETAYVSNLNGKYNDEKWIMQVDTMNSTATAVNMYED</sequence>
<dbReference type="HOGENOM" id="CLU_024123_0_0_10"/>
<dbReference type="Pfam" id="PF11751">
    <property type="entry name" value="PorP_SprF"/>
    <property type="match status" value="1"/>
</dbReference>
<evidence type="ECO:0000256" key="1">
    <source>
        <dbReference type="SAM" id="MobiDB-lite"/>
    </source>
</evidence>
<dbReference type="RefSeq" id="WP_013549561.1">
    <property type="nucleotide sequence ID" value="NC_014934.1"/>
</dbReference>
<accession>E6XE05</accession>
<name>E6XE05_CELAD</name>
<dbReference type="AlphaFoldDB" id="E6XE05"/>
<dbReference type="KEGG" id="cao:Celal_0736"/>
<keyword evidence="3" id="KW-1185">Reference proteome</keyword>
<dbReference type="Proteomes" id="UP000008634">
    <property type="component" value="Chromosome"/>
</dbReference>
<dbReference type="NCBIfam" id="TIGR03519">
    <property type="entry name" value="T9SS_PorP_fam"/>
    <property type="match status" value="1"/>
</dbReference>
<dbReference type="EMBL" id="CP002453">
    <property type="protein sequence ID" value="ADV48071.1"/>
    <property type="molecule type" value="Genomic_DNA"/>
</dbReference>
<feature type="compositionally biased region" description="Basic residues" evidence="1">
    <location>
        <begin position="373"/>
        <end position="383"/>
    </location>
</feature>
<dbReference type="OrthoDB" id="1393025at2"/>